<gene>
    <name evidence="2" type="ORF">SKTS_08440</name>
</gene>
<protein>
    <submittedName>
        <fullName evidence="2">Uncharacterized protein</fullName>
    </submittedName>
</protein>
<dbReference type="RefSeq" id="WP_173060855.1">
    <property type="nucleotide sequence ID" value="NZ_AP022853.1"/>
</dbReference>
<feature type="chain" id="PRO_5026069366" evidence="1">
    <location>
        <begin position="25"/>
        <end position="114"/>
    </location>
</feature>
<dbReference type="KEGG" id="slac:SKTS_08440"/>
<dbReference type="EMBL" id="AP022853">
    <property type="protein sequence ID" value="BCB25958.1"/>
    <property type="molecule type" value="Genomic_DNA"/>
</dbReference>
<evidence type="ECO:0000313" key="2">
    <source>
        <dbReference type="EMBL" id="BCB25958.1"/>
    </source>
</evidence>
<proteinExistence type="predicted"/>
<dbReference type="Proteomes" id="UP000502260">
    <property type="component" value="Chromosome"/>
</dbReference>
<evidence type="ECO:0000256" key="1">
    <source>
        <dbReference type="SAM" id="SignalP"/>
    </source>
</evidence>
<accession>A0A6F8V8E3</accession>
<feature type="signal peptide" evidence="1">
    <location>
        <begin position="1"/>
        <end position="24"/>
    </location>
</feature>
<keyword evidence="3" id="KW-1185">Reference proteome</keyword>
<keyword evidence="1" id="KW-0732">Signal</keyword>
<sequence>MNRHLTLTRAAVLAGAGWACIALAEAPPVSEQEVVDMFTQREHQRSEQLLLRSYTAPLISPVFDSHTLERQLRQSQWWLQHRSGSLPGGPIPYCQPPYFIPPTPFGQCPNFPVH</sequence>
<name>A0A6F8V8E3_9PROT</name>
<reference evidence="3" key="1">
    <citation type="submission" date="2020-03" db="EMBL/GenBank/DDBJ databases">
        <title>Complete genome sequence of sulfur-oxidizing bacterium skT11.</title>
        <authorList>
            <person name="Kanda M."/>
            <person name="Kojima H."/>
            <person name="Fukui M."/>
        </authorList>
    </citation>
    <scope>NUCLEOTIDE SEQUENCE [LARGE SCALE GENOMIC DNA]</scope>
    <source>
        <strain evidence="3">skT11</strain>
    </source>
</reference>
<organism evidence="2 3">
    <name type="scientific">Sulfurimicrobium lacus</name>
    <dbReference type="NCBI Taxonomy" id="2715678"/>
    <lineage>
        <taxon>Bacteria</taxon>
        <taxon>Pseudomonadati</taxon>
        <taxon>Pseudomonadota</taxon>
        <taxon>Betaproteobacteria</taxon>
        <taxon>Nitrosomonadales</taxon>
        <taxon>Sulfuricellaceae</taxon>
        <taxon>Sulfurimicrobium</taxon>
    </lineage>
</organism>
<dbReference type="AlphaFoldDB" id="A0A6F8V8E3"/>
<evidence type="ECO:0000313" key="3">
    <source>
        <dbReference type="Proteomes" id="UP000502260"/>
    </source>
</evidence>